<dbReference type="SMART" id="SM01034">
    <property type="entry name" value="BLUF"/>
    <property type="match status" value="1"/>
</dbReference>
<evidence type="ECO:0000259" key="1">
    <source>
        <dbReference type="PROSITE" id="PS50925"/>
    </source>
</evidence>
<proteinExistence type="predicted"/>
<dbReference type="Gene3D" id="3.30.70.100">
    <property type="match status" value="1"/>
</dbReference>
<dbReference type="InterPro" id="IPR036046">
    <property type="entry name" value="Acylphosphatase-like_dom_sf"/>
</dbReference>
<dbReference type="InterPro" id="IPR007024">
    <property type="entry name" value="BLUF_domain"/>
</dbReference>
<name>A0AAU7LQ92_9BURK</name>
<sequence length="134" mass="14956">MHTTTGLQEIIYVSTLAADAPIRVVADIAVKARSNNQQRHITGLLVFDGMHFCQQLEGCAQEVADLMARIREDPRHHGVAVLHHGPLDQRRFRRFSLGYTSVDDIELLERLQRLQGQAAVEAFVALLSDLDVDG</sequence>
<dbReference type="EMBL" id="CP157675">
    <property type="protein sequence ID" value="XBP69766.1"/>
    <property type="molecule type" value="Genomic_DNA"/>
</dbReference>
<dbReference type="Pfam" id="PF04940">
    <property type="entry name" value="BLUF"/>
    <property type="match status" value="1"/>
</dbReference>
<organism evidence="2">
    <name type="scientific">Polaromonas hydrogenivorans</name>
    <dbReference type="NCBI Taxonomy" id="335476"/>
    <lineage>
        <taxon>Bacteria</taxon>
        <taxon>Pseudomonadati</taxon>
        <taxon>Pseudomonadota</taxon>
        <taxon>Betaproteobacteria</taxon>
        <taxon>Burkholderiales</taxon>
        <taxon>Comamonadaceae</taxon>
        <taxon>Polaromonas</taxon>
    </lineage>
</organism>
<dbReference type="RefSeq" id="WP_349278614.1">
    <property type="nucleotide sequence ID" value="NZ_CBCSCU010000016.1"/>
</dbReference>
<dbReference type="SUPFAM" id="SSF54975">
    <property type="entry name" value="Acylphosphatase/BLUF domain-like"/>
    <property type="match status" value="1"/>
</dbReference>
<dbReference type="AlphaFoldDB" id="A0AAU7LQ92"/>
<feature type="domain" description="BLUF" evidence="1">
    <location>
        <begin position="7"/>
        <end position="98"/>
    </location>
</feature>
<dbReference type="GO" id="GO:0009882">
    <property type="term" value="F:blue light photoreceptor activity"/>
    <property type="evidence" value="ECO:0007669"/>
    <property type="project" value="InterPro"/>
</dbReference>
<gene>
    <name evidence="2" type="ORF">ABLV49_18060</name>
</gene>
<reference evidence="2" key="1">
    <citation type="submission" date="2024-05" db="EMBL/GenBank/DDBJ databases">
        <authorList>
            <person name="Bunk B."/>
            <person name="Swiderski J."/>
            <person name="Sproer C."/>
            <person name="Thiel V."/>
        </authorList>
    </citation>
    <scope>NUCLEOTIDE SEQUENCE</scope>
    <source>
        <strain evidence="2">DSM 17735</strain>
    </source>
</reference>
<accession>A0AAU7LQ92</accession>
<dbReference type="GO" id="GO:0071949">
    <property type="term" value="F:FAD binding"/>
    <property type="evidence" value="ECO:0007669"/>
    <property type="project" value="InterPro"/>
</dbReference>
<protein>
    <submittedName>
        <fullName evidence="2">BLUF domain-containing protein</fullName>
    </submittedName>
</protein>
<evidence type="ECO:0000313" key="2">
    <source>
        <dbReference type="EMBL" id="XBP69766.1"/>
    </source>
</evidence>
<dbReference type="PROSITE" id="PS50925">
    <property type="entry name" value="BLUF"/>
    <property type="match status" value="1"/>
</dbReference>